<feature type="active site" evidence="12">
    <location>
        <position position="143"/>
    </location>
</feature>
<evidence type="ECO:0000256" key="15">
    <source>
        <dbReference type="SAM" id="Phobius"/>
    </source>
</evidence>
<evidence type="ECO:0000259" key="17">
    <source>
        <dbReference type="Pfam" id="PF00768"/>
    </source>
</evidence>
<feature type="signal peptide" evidence="16">
    <location>
        <begin position="1"/>
        <end position="35"/>
    </location>
</feature>
<dbReference type="InterPro" id="IPR001967">
    <property type="entry name" value="Peptidase_S11_N"/>
</dbReference>
<keyword evidence="7" id="KW-0378">Hydrolase</keyword>
<evidence type="ECO:0000256" key="9">
    <source>
        <dbReference type="ARBA" id="ARBA00022984"/>
    </source>
</evidence>
<evidence type="ECO:0000313" key="20">
    <source>
        <dbReference type="Proteomes" id="UP000501076"/>
    </source>
</evidence>
<dbReference type="GO" id="GO:0006508">
    <property type="term" value="P:proteolysis"/>
    <property type="evidence" value="ECO:0007669"/>
    <property type="project" value="UniProtKB-KW"/>
</dbReference>
<feature type="transmembrane region" description="Helical" evidence="15">
    <location>
        <begin position="413"/>
        <end position="435"/>
    </location>
</feature>
<evidence type="ECO:0000256" key="7">
    <source>
        <dbReference type="ARBA" id="ARBA00022801"/>
    </source>
</evidence>
<feature type="active site" description="Acyl-ester intermediate" evidence="12">
    <location>
        <position position="86"/>
    </location>
</feature>
<evidence type="ECO:0000256" key="8">
    <source>
        <dbReference type="ARBA" id="ARBA00022960"/>
    </source>
</evidence>
<evidence type="ECO:0000256" key="10">
    <source>
        <dbReference type="ARBA" id="ARBA00023316"/>
    </source>
</evidence>
<dbReference type="InterPro" id="IPR012907">
    <property type="entry name" value="Peptidase_S11_C"/>
</dbReference>
<evidence type="ECO:0000256" key="6">
    <source>
        <dbReference type="ARBA" id="ARBA00022729"/>
    </source>
</evidence>
<comment type="similarity">
    <text evidence="2 14">Belongs to the peptidase S11 family.</text>
</comment>
<dbReference type="PANTHER" id="PTHR21581">
    <property type="entry name" value="D-ALANYL-D-ALANINE CARBOXYPEPTIDASE"/>
    <property type="match status" value="1"/>
</dbReference>
<dbReference type="Proteomes" id="UP000501076">
    <property type="component" value="Plasmid pFDU301A"/>
</dbReference>
<dbReference type="UniPathway" id="UPA00219"/>
<keyword evidence="15" id="KW-0472">Membrane</keyword>
<keyword evidence="5" id="KW-0645">Protease</keyword>
<comment type="catalytic activity">
    <reaction evidence="11">
        <text>Preferential cleavage: (Ac)2-L-Lys-D-Ala-|-D-Ala. Also transpeptidation of peptidyl-alanyl moieties that are N-acyl substituents of D-alanine.</text>
        <dbReference type="EC" id="3.4.16.4"/>
    </reaction>
</comment>
<feature type="binding site" evidence="13">
    <location>
        <position position="248"/>
    </location>
    <ligand>
        <name>substrate</name>
    </ligand>
</feature>
<keyword evidence="10" id="KW-0961">Cell wall biogenesis/degradation</keyword>
<dbReference type="InterPro" id="IPR012338">
    <property type="entry name" value="Beta-lactam/transpept-like"/>
</dbReference>
<organism evidence="19 20">
    <name type="scientific">Priestia megaterium</name>
    <name type="common">Bacillus megaterium</name>
    <dbReference type="NCBI Taxonomy" id="1404"/>
    <lineage>
        <taxon>Bacteria</taxon>
        <taxon>Bacillati</taxon>
        <taxon>Bacillota</taxon>
        <taxon>Bacilli</taxon>
        <taxon>Bacillales</taxon>
        <taxon>Bacillaceae</taxon>
        <taxon>Priestia</taxon>
    </lineage>
</organism>
<dbReference type="SUPFAM" id="SSF56601">
    <property type="entry name" value="beta-lactamase/transpeptidase-like"/>
    <property type="match status" value="1"/>
</dbReference>
<feature type="active site" description="Proton acceptor" evidence="12">
    <location>
        <position position="89"/>
    </location>
</feature>
<dbReference type="Gene3D" id="3.40.710.10">
    <property type="entry name" value="DD-peptidase/beta-lactamase superfamily"/>
    <property type="match status" value="1"/>
</dbReference>
<evidence type="ECO:0000259" key="18">
    <source>
        <dbReference type="Pfam" id="PF07943"/>
    </source>
</evidence>
<geneLocation type="plasmid" evidence="20">
    <name>pfdu301a</name>
</geneLocation>
<sequence length="444" mass="49294">MQNTKEDTTLNKWIGTALAAGLVLQAGFGTLSASAAETNTNNNQTQTEQIGTDAPDIIGQTGTAIDAYTGKVLYAKDPDKEMYPASITKVMTAILIKEHLKKDDVITFSKNAASQEASNEQVLYHEGEKISADDAFESLMIVSSNDVAFAFAERIGGSIKGFSKMMNEKAKELGATHTHFASPNGLPNPDHYTTAHDMALIAREASKYPDIVKKMGLRKAVIKTNERTVTITSPNIIPQANPKAIGGKTGFTNDAQHTLVEILQDGNKKVIAVTMHSTKQGKYDDMNTMSEYAFKHITKETIPLYEKGEIYHIFEFNGEEYPLMLKEEAVLTAEEGKKKEITQEVEWNTKEKEYKTGETVAWLVIKDGKKEIGKFELQTNKTFKSTAVDKQKKKMSNNGEVGPDYPSNSSKSYIWTFSLIFAIPLLTFIGLNTFLNQKRKRSRM</sequence>
<dbReference type="Pfam" id="PF07943">
    <property type="entry name" value="PBP5_C"/>
    <property type="match status" value="1"/>
</dbReference>
<dbReference type="GO" id="GO:0009002">
    <property type="term" value="F:serine-type D-Ala-D-Ala carboxypeptidase activity"/>
    <property type="evidence" value="ECO:0007669"/>
    <property type="project" value="UniProtKB-EC"/>
</dbReference>
<accession>A0A6M6E7S0</accession>
<evidence type="ECO:0000256" key="3">
    <source>
        <dbReference type="ARBA" id="ARBA00012448"/>
    </source>
</evidence>
<proteinExistence type="inferred from homology"/>
<keyword evidence="19" id="KW-0614">Plasmid</keyword>
<keyword evidence="6 16" id="KW-0732">Signal</keyword>
<name>A0A6M6E7S0_PRIMG</name>
<keyword evidence="15" id="KW-1133">Transmembrane helix</keyword>
<dbReference type="EMBL" id="CP045273">
    <property type="protein sequence ID" value="QJX80538.1"/>
    <property type="molecule type" value="Genomic_DNA"/>
</dbReference>
<evidence type="ECO:0000256" key="16">
    <source>
        <dbReference type="SAM" id="SignalP"/>
    </source>
</evidence>
<evidence type="ECO:0000256" key="13">
    <source>
        <dbReference type="PIRSR" id="PIRSR618044-2"/>
    </source>
</evidence>
<dbReference type="PANTHER" id="PTHR21581:SF6">
    <property type="entry name" value="TRAFFICKING PROTEIN PARTICLE COMPLEX SUBUNIT 12"/>
    <property type="match status" value="1"/>
</dbReference>
<comment type="pathway">
    <text evidence="1">Cell wall biogenesis; peptidoglycan biosynthesis.</text>
</comment>
<evidence type="ECO:0000256" key="1">
    <source>
        <dbReference type="ARBA" id="ARBA00004752"/>
    </source>
</evidence>
<keyword evidence="8" id="KW-0133">Cell shape</keyword>
<evidence type="ECO:0000256" key="2">
    <source>
        <dbReference type="ARBA" id="ARBA00007164"/>
    </source>
</evidence>
<evidence type="ECO:0000313" key="19">
    <source>
        <dbReference type="EMBL" id="QJX80538.1"/>
    </source>
</evidence>
<gene>
    <name evidence="19" type="ORF">FDZ14_31095</name>
</gene>
<dbReference type="GO" id="GO:0008360">
    <property type="term" value="P:regulation of cell shape"/>
    <property type="evidence" value="ECO:0007669"/>
    <property type="project" value="UniProtKB-KW"/>
</dbReference>
<keyword evidence="15" id="KW-0812">Transmembrane</keyword>
<dbReference type="EC" id="3.4.16.4" evidence="3"/>
<evidence type="ECO:0000256" key="4">
    <source>
        <dbReference type="ARBA" id="ARBA00022645"/>
    </source>
</evidence>
<feature type="chain" id="PRO_5026967742" description="serine-type D-Ala-D-Ala carboxypeptidase" evidence="16">
    <location>
        <begin position="36"/>
        <end position="444"/>
    </location>
</feature>
<evidence type="ECO:0000256" key="12">
    <source>
        <dbReference type="PIRSR" id="PIRSR618044-1"/>
    </source>
</evidence>
<dbReference type="GO" id="GO:0071555">
    <property type="term" value="P:cell wall organization"/>
    <property type="evidence" value="ECO:0007669"/>
    <property type="project" value="UniProtKB-KW"/>
</dbReference>
<dbReference type="GO" id="GO:0009252">
    <property type="term" value="P:peptidoglycan biosynthetic process"/>
    <property type="evidence" value="ECO:0007669"/>
    <property type="project" value="UniProtKB-UniPathway"/>
</dbReference>
<keyword evidence="9" id="KW-0573">Peptidoglycan synthesis</keyword>
<protein>
    <recommendedName>
        <fullName evidence="3">serine-type D-Ala-D-Ala carboxypeptidase</fullName>
        <ecNumber evidence="3">3.4.16.4</ecNumber>
    </recommendedName>
</protein>
<reference evidence="19 20" key="1">
    <citation type="submission" date="2019-10" db="EMBL/GenBank/DDBJ databases">
        <title>Complete genome sequences for adaption low water activity.</title>
        <authorList>
            <person name="Zhao L."/>
            <person name="Zhong J."/>
        </authorList>
    </citation>
    <scope>NUCLEOTIDE SEQUENCE [LARGE SCALE GENOMIC DNA]</scope>
    <source>
        <strain evidence="19 20">FDU301</strain>
        <plasmid evidence="20">pfdu301a</plasmid>
    </source>
</reference>
<dbReference type="AlphaFoldDB" id="A0A6M6E7S0"/>
<feature type="domain" description="Peptidase S11 D-alanyl-D-alanine carboxypeptidase A N-terminal" evidence="17">
    <location>
        <begin position="52"/>
        <end position="277"/>
    </location>
</feature>
<feature type="domain" description="Peptidase S11 D-Ala-D-Ala carboxypeptidase A C-terminal" evidence="18">
    <location>
        <begin position="300"/>
        <end position="383"/>
    </location>
</feature>
<dbReference type="PRINTS" id="PR00725">
    <property type="entry name" value="DADACBPTASE1"/>
</dbReference>
<dbReference type="Pfam" id="PF00768">
    <property type="entry name" value="Peptidase_S11"/>
    <property type="match status" value="1"/>
</dbReference>
<evidence type="ECO:0000256" key="5">
    <source>
        <dbReference type="ARBA" id="ARBA00022670"/>
    </source>
</evidence>
<evidence type="ECO:0000256" key="14">
    <source>
        <dbReference type="RuleBase" id="RU004016"/>
    </source>
</evidence>
<evidence type="ECO:0000256" key="11">
    <source>
        <dbReference type="ARBA" id="ARBA00034000"/>
    </source>
</evidence>
<dbReference type="InterPro" id="IPR018044">
    <property type="entry name" value="Peptidase_S11"/>
</dbReference>
<keyword evidence="4 19" id="KW-0121">Carboxypeptidase</keyword>